<reference evidence="5 6" key="1">
    <citation type="journal article" date="2015" name="Nature">
        <title>rRNA introns, odd ribosomes, and small enigmatic genomes across a large radiation of phyla.</title>
        <authorList>
            <person name="Brown C.T."/>
            <person name="Hug L.A."/>
            <person name="Thomas B.C."/>
            <person name="Sharon I."/>
            <person name="Castelle C.J."/>
            <person name="Singh A."/>
            <person name="Wilkins M.J."/>
            <person name="Williams K.H."/>
            <person name="Banfield J.F."/>
        </authorList>
    </citation>
    <scope>NUCLEOTIDE SEQUENCE [LARGE SCALE GENOMIC DNA]</scope>
</reference>
<keyword evidence="3" id="KW-0949">S-adenosyl-L-methionine</keyword>
<evidence type="ECO:0000313" key="6">
    <source>
        <dbReference type="Proteomes" id="UP000033825"/>
    </source>
</evidence>
<proteinExistence type="predicted"/>
<dbReference type="PANTHER" id="PTHR13610">
    <property type="entry name" value="METHYLTRANSFERASE DOMAIN-CONTAINING PROTEIN"/>
    <property type="match status" value="1"/>
</dbReference>
<evidence type="ECO:0000256" key="3">
    <source>
        <dbReference type="ARBA" id="ARBA00022691"/>
    </source>
</evidence>
<keyword evidence="4" id="KW-0472">Membrane</keyword>
<gene>
    <name evidence="5" type="ORF">UY46_C0011G0002</name>
</gene>
<feature type="transmembrane region" description="Helical" evidence="4">
    <location>
        <begin position="6"/>
        <end position="26"/>
    </location>
</feature>
<dbReference type="InterPro" id="IPR029063">
    <property type="entry name" value="SAM-dependent_MTases_sf"/>
</dbReference>
<evidence type="ECO:0008006" key="7">
    <source>
        <dbReference type="Google" id="ProtNLM"/>
    </source>
</evidence>
<keyword evidence="4" id="KW-0812">Transmembrane</keyword>
<comment type="caution">
    <text evidence="5">The sequence shown here is derived from an EMBL/GenBank/DDBJ whole genome shotgun (WGS) entry which is preliminary data.</text>
</comment>
<keyword evidence="4" id="KW-1133">Transmembrane helix</keyword>
<dbReference type="InterPro" id="IPR026170">
    <property type="entry name" value="FAM173A/B"/>
</dbReference>
<dbReference type="Proteomes" id="UP000033825">
    <property type="component" value="Unassembled WGS sequence"/>
</dbReference>
<evidence type="ECO:0000313" key="5">
    <source>
        <dbReference type="EMBL" id="KKW08447.1"/>
    </source>
</evidence>
<evidence type="ECO:0000256" key="1">
    <source>
        <dbReference type="ARBA" id="ARBA00022603"/>
    </source>
</evidence>
<dbReference type="AlphaFoldDB" id="A0A0G1Y0K9"/>
<dbReference type="GO" id="GO:0016279">
    <property type="term" value="F:protein-lysine N-methyltransferase activity"/>
    <property type="evidence" value="ECO:0007669"/>
    <property type="project" value="InterPro"/>
</dbReference>
<evidence type="ECO:0000256" key="4">
    <source>
        <dbReference type="SAM" id="Phobius"/>
    </source>
</evidence>
<organism evidence="5 6">
    <name type="scientific">Candidatus Kaiserbacteria bacterium GW2011_GWA2_49_56</name>
    <dbReference type="NCBI Taxonomy" id="1618670"/>
    <lineage>
        <taxon>Bacteria</taxon>
        <taxon>Candidatus Kaiseribacteriota</taxon>
    </lineage>
</organism>
<keyword evidence="2" id="KW-0808">Transferase</keyword>
<keyword evidence="1" id="KW-0489">Methyltransferase</keyword>
<dbReference type="EMBL" id="LCQB01000011">
    <property type="protein sequence ID" value="KKW08447.1"/>
    <property type="molecule type" value="Genomic_DNA"/>
</dbReference>
<evidence type="ECO:0000256" key="2">
    <source>
        <dbReference type="ARBA" id="ARBA00022679"/>
    </source>
</evidence>
<accession>A0A0G1Y0K9</accession>
<dbReference type="PANTHER" id="PTHR13610:SF11">
    <property type="entry name" value="METHYLTRANSFERASE DOMAIN-CONTAINING PROTEIN"/>
    <property type="match status" value="1"/>
</dbReference>
<dbReference type="Gene3D" id="3.40.50.150">
    <property type="entry name" value="Vaccinia Virus protein VP39"/>
    <property type="match status" value="1"/>
</dbReference>
<dbReference type="GO" id="GO:0032259">
    <property type="term" value="P:methylation"/>
    <property type="evidence" value="ECO:0007669"/>
    <property type="project" value="UniProtKB-KW"/>
</dbReference>
<name>A0A0G1Y0K9_9BACT</name>
<protein>
    <recommendedName>
        <fullName evidence="7">DOT1 domain-containing protein</fullName>
    </recommendedName>
</protein>
<sequence>MDSLPFQIALLLAQVCLVILAGFFLIRPIRMLIFGRPDAPPVPTPRRAIFHIAEALAVRPGDIVYDLGSGDGRVLLQCAKLEPSARFVGIERSFLLHYLARFRAFMSGSPTNVSFLRQDILLADLSPATKLYTYLCPTLMNQLLPKIEHETRKVRVVSYVFAFKAKRPSRTIHISSPRARRDTRLHVYDF</sequence>
<dbReference type="SUPFAM" id="SSF53335">
    <property type="entry name" value="S-adenosyl-L-methionine-dependent methyltransferases"/>
    <property type="match status" value="1"/>
</dbReference>